<comment type="caution">
    <text evidence="2">The sequence shown here is derived from an EMBL/GenBank/DDBJ whole genome shotgun (WGS) entry which is preliminary data.</text>
</comment>
<feature type="compositionally biased region" description="Basic and acidic residues" evidence="1">
    <location>
        <begin position="19"/>
        <end position="29"/>
    </location>
</feature>
<protein>
    <submittedName>
        <fullName evidence="2">Uncharacterized protein</fullName>
    </submittedName>
</protein>
<name>A0A2I0KCT6_PUNGR</name>
<keyword evidence="3" id="KW-1185">Reference proteome</keyword>
<sequence>MEALLARVDTCAILMGRPLESRQPHDHRVSRNSGSPSSQSFGKHAHIPGTGNQTTRRPTGHSRRGRPPTLSHPMGRLHIHGPRKIPADPRDSPSTGR</sequence>
<dbReference type="AlphaFoldDB" id="A0A2I0KCT6"/>
<feature type="region of interest" description="Disordered" evidence="1">
    <location>
        <begin position="15"/>
        <end position="97"/>
    </location>
</feature>
<evidence type="ECO:0000256" key="1">
    <source>
        <dbReference type="SAM" id="MobiDB-lite"/>
    </source>
</evidence>
<organism evidence="2 3">
    <name type="scientific">Punica granatum</name>
    <name type="common">Pomegranate</name>
    <dbReference type="NCBI Taxonomy" id="22663"/>
    <lineage>
        <taxon>Eukaryota</taxon>
        <taxon>Viridiplantae</taxon>
        <taxon>Streptophyta</taxon>
        <taxon>Embryophyta</taxon>
        <taxon>Tracheophyta</taxon>
        <taxon>Spermatophyta</taxon>
        <taxon>Magnoliopsida</taxon>
        <taxon>eudicotyledons</taxon>
        <taxon>Gunneridae</taxon>
        <taxon>Pentapetalae</taxon>
        <taxon>rosids</taxon>
        <taxon>malvids</taxon>
        <taxon>Myrtales</taxon>
        <taxon>Lythraceae</taxon>
        <taxon>Punica</taxon>
    </lineage>
</organism>
<dbReference type="Proteomes" id="UP000233551">
    <property type="component" value="Unassembled WGS sequence"/>
</dbReference>
<dbReference type="EMBL" id="PGOL01000742">
    <property type="protein sequence ID" value="PKI65576.1"/>
    <property type="molecule type" value="Genomic_DNA"/>
</dbReference>
<gene>
    <name evidence="2" type="ORF">CRG98_014076</name>
</gene>
<evidence type="ECO:0000313" key="3">
    <source>
        <dbReference type="Proteomes" id="UP000233551"/>
    </source>
</evidence>
<reference evidence="2 3" key="1">
    <citation type="submission" date="2017-11" db="EMBL/GenBank/DDBJ databases">
        <title>De-novo sequencing of pomegranate (Punica granatum L.) genome.</title>
        <authorList>
            <person name="Akparov Z."/>
            <person name="Amiraslanov A."/>
            <person name="Hajiyeva S."/>
            <person name="Abbasov M."/>
            <person name="Kaur K."/>
            <person name="Hamwieh A."/>
            <person name="Solovyev V."/>
            <person name="Salamov A."/>
            <person name="Braich B."/>
            <person name="Kosarev P."/>
            <person name="Mahmoud A."/>
            <person name="Hajiyev E."/>
            <person name="Babayeva S."/>
            <person name="Izzatullayeva V."/>
            <person name="Mammadov A."/>
            <person name="Mammadov A."/>
            <person name="Sharifova S."/>
            <person name="Ojaghi J."/>
            <person name="Eynullazada K."/>
            <person name="Bayramov B."/>
            <person name="Abdulazimova A."/>
            <person name="Shahmuradov I."/>
        </authorList>
    </citation>
    <scope>NUCLEOTIDE SEQUENCE [LARGE SCALE GENOMIC DNA]</scope>
    <source>
        <strain evidence="3">cv. AG2017</strain>
        <tissue evidence="2">Leaf</tissue>
    </source>
</reference>
<accession>A0A2I0KCT6</accession>
<evidence type="ECO:0000313" key="2">
    <source>
        <dbReference type="EMBL" id="PKI65576.1"/>
    </source>
</evidence>
<feature type="compositionally biased region" description="Polar residues" evidence="1">
    <location>
        <begin position="31"/>
        <end position="41"/>
    </location>
</feature>
<proteinExistence type="predicted"/>